<evidence type="ECO:0000313" key="3">
    <source>
        <dbReference type="Proteomes" id="UP000530234"/>
    </source>
</evidence>
<proteinExistence type="predicted"/>
<dbReference type="AlphaFoldDB" id="A0A7W3T384"/>
<organism evidence="2 3">
    <name type="scientific">Streptomyces calidiresistens</name>
    <dbReference type="NCBI Taxonomy" id="1485586"/>
    <lineage>
        <taxon>Bacteria</taxon>
        <taxon>Bacillati</taxon>
        <taxon>Actinomycetota</taxon>
        <taxon>Actinomycetes</taxon>
        <taxon>Kitasatosporales</taxon>
        <taxon>Streptomycetaceae</taxon>
        <taxon>Streptomyces</taxon>
    </lineage>
</organism>
<dbReference type="PANTHER" id="PTHR43242">
    <property type="entry name" value="NAD(P)-BINDING ROSSMANN-FOLD SUPERFAMILY PROTEIN"/>
    <property type="match status" value="1"/>
</dbReference>
<dbReference type="PANTHER" id="PTHR43242:SF1">
    <property type="entry name" value="NAD(P)-BINDING ROSSMANN-FOLD SUPERFAMILY PROTEIN"/>
    <property type="match status" value="1"/>
</dbReference>
<dbReference type="Gene3D" id="3.40.50.720">
    <property type="entry name" value="NAD(P)-binding Rossmann-like Domain"/>
    <property type="match status" value="1"/>
</dbReference>
<dbReference type="EMBL" id="VKHS01000222">
    <property type="protein sequence ID" value="MBB0230114.1"/>
    <property type="molecule type" value="Genomic_DNA"/>
</dbReference>
<evidence type="ECO:0000313" key="2">
    <source>
        <dbReference type="EMBL" id="MBB0230114.1"/>
    </source>
</evidence>
<keyword evidence="3" id="KW-1185">Reference proteome</keyword>
<evidence type="ECO:0000259" key="1">
    <source>
        <dbReference type="Pfam" id="PF04321"/>
    </source>
</evidence>
<dbReference type="SUPFAM" id="SSF51735">
    <property type="entry name" value="NAD(P)-binding Rossmann-fold domains"/>
    <property type="match status" value="1"/>
</dbReference>
<gene>
    <name evidence="2" type="ORF">FOE67_11440</name>
</gene>
<dbReference type="Pfam" id="PF04321">
    <property type="entry name" value="RmlD_sub_bind"/>
    <property type="match status" value="1"/>
</dbReference>
<dbReference type="InterPro" id="IPR029903">
    <property type="entry name" value="RmlD-like-bd"/>
</dbReference>
<dbReference type="RefSeq" id="WP_182663267.1">
    <property type="nucleotide sequence ID" value="NZ_VKHS01000222.1"/>
</dbReference>
<accession>A0A7W3T384</accession>
<name>A0A7W3T384_9ACTN</name>
<sequence>MVERAVVVGGSGFLGQEVLRRAVAVGWDVAATHRRGAGEVPSVTWHRVDLRDPREAEEVLTAIAPTVVINTAGGHADWSVTADGVARLAMVVAGIGCRLVHVSSDAVFSGAAVHYAEEALPDPVSPYGAAKAAAETAVRAILPDAAVVRTSLIVGHGRSAHERAVRAMATGRRAGVLFTDDIRCPVHVDDLAAALVEIAGSDATGVLHVAGPDAMHRYELGVLLARRDGLDPRRLTPGLRSEVAPPGDLDIRLTMDRTCSLLRTTRLRGAYEFLDARG</sequence>
<comment type="caution">
    <text evidence="2">The sequence shown here is derived from an EMBL/GenBank/DDBJ whole genome shotgun (WGS) entry which is preliminary data.</text>
</comment>
<dbReference type="Proteomes" id="UP000530234">
    <property type="component" value="Unassembled WGS sequence"/>
</dbReference>
<dbReference type="InterPro" id="IPR036291">
    <property type="entry name" value="NAD(P)-bd_dom_sf"/>
</dbReference>
<reference evidence="3" key="1">
    <citation type="submission" date="2019-10" db="EMBL/GenBank/DDBJ databases">
        <title>Streptomyces sp. nov., a novel actinobacterium isolated from alkaline environment.</title>
        <authorList>
            <person name="Golinska P."/>
        </authorList>
    </citation>
    <scope>NUCLEOTIDE SEQUENCE [LARGE SCALE GENOMIC DNA]</scope>
    <source>
        <strain evidence="3">DSM 42108</strain>
    </source>
</reference>
<protein>
    <submittedName>
        <fullName evidence="2">Sugar nucleotide-binding protein</fullName>
    </submittedName>
</protein>
<feature type="domain" description="RmlD-like substrate binding" evidence="1">
    <location>
        <begin position="6"/>
        <end position="242"/>
    </location>
</feature>